<evidence type="ECO:0000313" key="2">
    <source>
        <dbReference type="Proteomes" id="UP001055712"/>
    </source>
</evidence>
<dbReference type="InterPro" id="IPR036140">
    <property type="entry name" value="PFN_sf"/>
</dbReference>
<proteinExistence type="predicted"/>
<dbReference type="Proteomes" id="UP001055712">
    <property type="component" value="Unassembled WGS sequence"/>
</dbReference>
<dbReference type="PANTHER" id="PTHR41752">
    <property type="entry name" value="PROFILIN"/>
    <property type="match status" value="1"/>
</dbReference>
<sequence length="138" mass="15330">MESASQLGVEAQRHLADCSRVVIFDQAGSVLFANCKVLQGETQQLAASLEGRDAAILRGLRLEGRRYEVYRHHPPLVYGRSMVDCEPEMSTGIAVCRVDRSRFSSTPCYVAVTYEQPQTSARIVPQLVSFAQQQLETP</sequence>
<evidence type="ECO:0000313" key="1">
    <source>
        <dbReference type="EMBL" id="KAI3437647.1"/>
    </source>
</evidence>
<name>A0A9D4Z1I3_CHLVU</name>
<protein>
    <submittedName>
        <fullName evidence="1">Uncharacterized protein</fullName>
    </submittedName>
</protein>
<comment type="caution">
    <text evidence="1">The sequence shown here is derived from an EMBL/GenBank/DDBJ whole genome shotgun (WGS) entry which is preliminary data.</text>
</comment>
<reference evidence="1" key="1">
    <citation type="journal article" date="2019" name="Plant J.">
        <title>Chlorella vulgaris genome assembly and annotation reveals the molecular basis for metabolic acclimation to high light conditions.</title>
        <authorList>
            <person name="Cecchin M."/>
            <person name="Marcolungo L."/>
            <person name="Rossato M."/>
            <person name="Girolomoni L."/>
            <person name="Cosentino E."/>
            <person name="Cuine S."/>
            <person name="Li-Beisson Y."/>
            <person name="Delledonne M."/>
            <person name="Ballottari M."/>
        </authorList>
    </citation>
    <scope>NUCLEOTIDE SEQUENCE</scope>
    <source>
        <strain evidence="1">211/11P</strain>
    </source>
</reference>
<gene>
    <name evidence="1" type="ORF">D9Q98_000098</name>
</gene>
<dbReference type="OrthoDB" id="10259541at2759"/>
<accession>A0A9D4Z1I3</accession>
<dbReference type="SUPFAM" id="SSF55770">
    <property type="entry name" value="Profilin (actin-binding protein)"/>
    <property type="match status" value="1"/>
</dbReference>
<reference evidence="1" key="2">
    <citation type="submission" date="2020-11" db="EMBL/GenBank/DDBJ databases">
        <authorList>
            <person name="Cecchin M."/>
            <person name="Marcolungo L."/>
            <person name="Rossato M."/>
            <person name="Girolomoni L."/>
            <person name="Cosentino E."/>
            <person name="Cuine S."/>
            <person name="Li-Beisson Y."/>
            <person name="Delledonne M."/>
            <person name="Ballottari M."/>
        </authorList>
    </citation>
    <scope>NUCLEOTIDE SEQUENCE</scope>
    <source>
        <strain evidence="1">211/11P</strain>
        <tissue evidence="1">Whole cell</tissue>
    </source>
</reference>
<dbReference type="Gene3D" id="3.30.450.30">
    <property type="entry name" value="Dynein light chain 2a, cytoplasmic"/>
    <property type="match status" value="1"/>
</dbReference>
<dbReference type="PANTHER" id="PTHR41752:SF1">
    <property type="entry name" value="PROFILIN"/>
    <property type="match status" value="1"/>
</dbReference>
<dbReference type="AlphaFoldDB" id="A0A9D4Z1I3"/>
<dbReference type="EMBL" id="SIDB01000001">
    <property type="protein sequence ID" value="KAI3437647.1"/>
    <property type="molecule type" value="Genomic_DNA"/>
</dbReference>
<organism evidence="1 2">
    <name type="scientific">Chlorella vulgaris</name>
    <name type="common">Green alga</name>
    <dbReference type="NCBI Taxonomy" id="3077"/>
    <lineage>
        <taxon>Eukaryota</taxon>
        <taxon>Viridiplantae</taxon>
        <taxon>Chlorophyta</taxon>
        <taxon>core chlorophytes</taxon>
        <taxon>Trebouxiophyceae</taxon>
        <taxon>Chlorellales</taxon>
        <taxon>Chlorellaceae</taxon>
        <taxon>Chlorella clade</taxon>
        <taxon>Chlorella</taxon>
    </lineage>
</organism>
<keyword evidence="2" id="KW-1185">Reference proteome</keyword>